<proteinExistence type="predicted"/>
<dbReference type="InterPro" id="IPR017896">
    <property type="entry name" value="4Fe4S_Fe-S-bd"/>
</dbReference>
<keyword evidence="9" id="KW-1185">Reference proteome</keyword>
<dbReference type="PANTHER" id="PTHR24960:SF76">
    <property type="entry name" value="4FE-4S FERREDOXIN-TYPE DOMAIN-CONTAINING PROTEIN"/>
    <property type="match status" value="1"/>
</dbReference>
<feature type="domain" description="4Fe-4S ferredoxin-type" evidence="7">
    <location>
        <begin position="347"/>
        <end position="376"/>
    </location>
</feature>
<dbReference type="PROSITE" id="PS51379">
    <property type="entry name" value="4FE4S_FER_2"/>
    <property type="match status" value="2"/>
</dbReference>
<keyword evidence="3" id="KW-0004">4Fe-4S</keyword>
<feature type="domain" description="4Fe-4S ferredoxin-type" evidence="7">
    <location>
        <begin position="312"/>
        <end position="343"/>
    </location>
</feature>
<sequence length="387" mass="43182">MEKVALIKCGYYNVNLIEEKIREGFKLLGGEKFLRKLIPYNSKVLLKPNLLNIEKPGSIAVTHYAVFEAVIRVLKDYSSDITFGDSPGFGDSRKAAERSGLIDVASKYDVKFDGFSDSIHVRLEDSILCKSWNVAKAAYEADVVITLPKLKTHGMAFYTGAIKNQFGCVPGTQKATWHTRMPDANNFCKMLLDLNTLIGTDFAILDGIVAMQGNGPKSGEPYKLNTLIMGESLTAVDSVAVRLIGYDNPLDIPVLKEAKDYNWGPVLPNEIEVLGEKIEDLKVDDFKLCRKAGNFYFVSPVVNNFLRGMIAPYPSLIENKCIGCKRCKEVCPENPKAINMIKDSNTLMPEWDMTKCIRCFCCQELCPEGAIELKYNTLGRILGMSRR</sequence>
<dbReference type="EMBL" id="JAHLQF010000007">
    <property type="protein sequence ID" value="MBU5486532.1"/>
    <property type="molecule type" value="Genomic_DNA"/>
</dbReference>
<keyword evidence="4" id="KW-0479">Metal-binding</keyword>
<comment type="function">
    <text evidence="1">Ferredoxins are iron-sulfur proteins that transfer electrons in a wide variety of metabolic reactions.</text>
</comment>
<gene>
    <name evidence="8" type="ORF">KQI86_19755</name>
</gene>
<dbReference type="Proteomes" id="UP000726170">
    <property type="component" value="Unassembled WGS sequence"/>
</dbReference>
<evidence type="ECO:0000256" key="6">
    <source>
        <dbReference type="ARBA" id="ARBA00023014"/>
    </source>
</evidence>
<evidence type="ECO:0000256" key="2">
    <source>
        <dbReference type="ARBA" id="ARBA00013529"/>
    </source>
</evidence>
<dbReference type="Pfam" id="PF13237">
    <property type="entry name" value="Fer4_10"/>
    <property type="match status" value="1"/>
</dbReference>
<dbReference type="InterPro" id="IPR050157">
    <property type="entry name" value="PSI_iron-sulfur_center"/>
</dbReference>
<reference evidence="8 9" key="1">
    <citation type="submission" date="2021-06" db="EMBL/GenBank/DDBJ databases">
        <authorList>
            <person name="Sun Q."/>
            <person name="Li D."/>
        </authorList>
    </citation>
    <scope>NUCLEOTIDE SEQUENCE [LARGE SCALE GENOMIC DNA]</scope>
    <source>
        <strain evidence="8 9">MSJ-11</strain>
    </source>
</reference>
<evidence type="ECO:0000313" key="9">
    <source>
        <dbReference type="Proteomes" id="UP000726170"/>
    </source>
</evidence>
<evidence type="ECO:0000259" key="7">
    <source>
        <dbReference type="PROSITE" id="PS51379"/>
    </source>
</evidence>
<evidence type="ECO:0000256" key="5">
    <source>
        <dbReference type="ARBA" id="ARBA00023004"/>
    </source>
</evidence>
<evidence type="ECO:0000313" key="8">
    <source>
        <dbReference type="EMBL" id="MBU5486532.1"/>
    </source>
</evidence>
<dbReference type="PROSITE" id="PS00198">
    <property type="entry name" value="4FE4S_FER_1"/>
    <property type="match status" value="2"/>
</dbReference>
<dbReference type="RefSeq" id="WP_216441136.1">
    <property type="nucleotide sequence ID" value="NZ_JAHLQF010000007.1"/>
</dbReference>
<dbReference type="InterPro" id="IPR017900">
    <property type="entry name" value="4Fe4S_Fe_S_CS"/>
</dbReference>
<keyword evidence="5" id="KW-0408">Iron</keyword>
<evidence type="ECO:0000256" key="4">
    <source>
        <dbReference type="ARBA" id="ARBA00022723"/>
    </source>
</evidence>
<name>A0ABS6EP37_9CLOT</name>
<dbReference type="Pfam" id="PF04015">
    <property type="entry name" value="DUF362"/>
    <property type="match status" value="1"/>
</dbReference>
<dbReference type="InterPro" id="IPR007160">
    <property type="entry name" value="DUF362"/>
</dbReference>
<evidence type="ECO:0000256" key="1">
    <source>
        <dbReference type="ARBA" id="ARBA00003532"/>
    </source>
</evidence>
<protein>
    <recommendedName>
        <fullName evidence="2">Ferredoxin</fullName>
    </recommendedName>
</protein>
<dbReference type="PANTHER" id="PTHR24960">
    <property type="entry name" value="PHOTOSYSTEM I IRON-SULFUR CENTER-RELATED"/>
    <property type="match status" value="1"/>
</dbReference>
<comment type="caution">
    <text evidence="8">The sequence shown here is derived from an EMBL/GenBank/DDBJ whole genome shotgun (WGS) entry which is preliminary data.</text>
</comment>
<organism evidence="8 9">
    <name type="scientific">Clostridium mobile</name>
    <dbReference type="NCBI Taxonomy" id="2841512"/>
    <lineage>
        <taxon>Bacteria</taxon>
        <taxon>Bacillati</taxon>
        <taxon>Bacillota</taxon>
        <taxon>Clostridia</taxon>
        <taxon>Eubacteriales</taxon>
        <taxon>Clostridiaceae</taxon>
        <taxon>Clostridium</taxon>
    </lineage>
</organism>
<keyword evidence="6" id="KW-0411">Iron-sulfur</keyword>
<accession>A0ABS6EP37</accession>
<evidence type="ECO:0000256" key="3">
    <source>
        <dbReference type="ARBA" id="ARBA00022485"/>
    </source>
</evidence>